<sequence length="74" mass="8599">KTTLEGFFNQEFKEDSNLSDGFYSETTSNTKATEINHFFTDSYDFIPEFNTYSDFSVFHFEIITMSIQAVIEAI</sequence>
<organism evidence="1 2">
    <name type="scientific">Ambispora gerdemannii</name>
    <dbReference type="NCBI Taxonomy" id="144530"/>
    <lineage>
        <taxon>Eukaryota</taxon>
        <taxon>Fungi</taxon>
        <taxon>Fungi incertae sedis</taxon>
        <taxon>Mucoromycota</taxon>
        <taxon>Glomeromycotina</taxon>
        <taxon>Glomeromycetes</taxon>
        <taxon>Archaeosporales</taxon>
        <taxon>Ambisporaceae</taxon>
        <taxon>Ambispora</taxon>
    </lineage>
</organism>
<proteinExistence type="predicted"/>
<feature type="non-terminal residue" evidence="1">
    <location>
        <position position="1"/>
    </location>
</feature>
<dbReference type="EMBL" id="CAJVPL010014223">
    <property type="protein sequence ID" value="CAG8690483.1"/>
    <property type="molecule type" value="Genomic_DNA"/>
</dbReference>
<feature type="non-terminal residue" evidence="1">
    <location>
        <position position="74"/>
    </location>
</feature>
<evidence type="ECO:0000313" key="1">
    <source>
        <dbReference type="EMBL" id="CAG8690483.1"/>
    </source>
</evidence>
<keyword evidence="2" id="KW-1185">Reference proteome</keyword>
<evidence type="ECO:0000313" key="2">
    <source>
        <dbReference type="Proteomes" id="UP000789831"/>
    </source>
</evidence>
<gene>
    <name evidence="1" type="ORF">AGERDE_LOCUS13082</name>
</gene>
<protein>
    <submittedName>
        <fullName evidence="1">6707_t:CDS:1</fullName>
    </submittedName>
</protein>
<comment type="caution">
    <text evidence="1">The sequence shown here is derived from an EMBL/GenBank/DDBJ whole genome shotgun (WGS) entry which is preliminary data.</text>
</comment>
<dbReference type="AlphaFoldDB" id="A0A9N9EU80"/>
<name>A0A9N9EU80_9GLOM</name>
<dbReference type="Proteomes" id="UP000789831">
    <property type="component" value="Unassembled WGS sequence"/>
</dbReference>
<reference evidence="1" key="1">
    <citation type="submission" date="2021-06" db="EMBL/GenBank/DDBJ databases">
        <authorList>
            <person name="Kallberg Y."/>
            <person name="Tangrot J."/>
            <person name="Rosling A."/>
        </authorList>
    </citation>
    <scope>NUCLEOTIDE SEQUENCE</scope>
    <source>
        <strain evidence="1">MT106</strain>
    </source>
</reference>
<accession>A0A9N9EU80</accession>